<dbReference type="RefSeq" id="WP_114578905.1">
    <property type="nucleotide sequence ID" value="NZ_JAIVEF010000002.1"/>
</dbReference>
<keyword evidence="1" id="KW-1133">Transmembrane helix</keyword>
<proteinExistence type="predicted"/>
<comment type="caution">
    <text evidence="2">The sequence shown here is derived from an EMBL/GenBank/DDBJ whole genome shotgun (WGS) entry which is preliminary data.</text>
</comment>
<sequence length="168" mass="17550">MSAREPAGQAGRLLAAALLLVALAALLVWSGTLSPDPAANRYPEEEDVMPNPGSHVGERASVGGYVVGTDPVVIESGYSGPSRFTLEGAMAAEGNVDSLETGDRVTAFGTITDESTIETERLVTGTARSQAYMFVVSAVGGLWVAGRFLWGWRFDLATLSFVPRGGDG</sequence>
<dbReference type="Proteomes" id="UP001595925">
    <property type="component" value="Unassembled WGS sequence"/>
</dbReference>
<keyword evidence="3" id="KW-1185">Reference proteome</keyword>
<dbReference type="AlphaFoldDB" id="A0ABD5QLM0"/>
<protein>
    <recommendedName>
        <fullName evidence="4">DUF5666 domain-containing protein</fullName>
    </recommendedName>
</protein>
<dbReference type="InterPro" id="IPR058927">
    <property type="entry name" value="OB_2TM"/>
</dbReference>
<dbReference type="EMBL" id="JBHSJG010000056">
    <property type="protein sequence ID" value="MFC4989917.1"/>
    <property type="molecule type" value="Genomic_DNA"/>
</dbReference>
<gene>
    <name evidence="2" type="ORF">ACFPFO_19550</name>
</gene>
<reference evidence="2 3" key="1">
    <citation type="journal article" date="2019" name="Int. J. Syst. Evol. Microbiol.">
        <title>The Global Catalogue of Microorganisms (GCM) 10K type strain sequencing project: providing services to taxonomists for standard genome sequencing and annotation.</title>
        <authorList>
            <consortium name="The Broad Institute Genomics Platform"/>
            <consortium name="The Broad Institute Genome Sequencing Center for Infectious Disease"/>
            <person name="Wu L."/>
            <person name="Ma J."/>
        </authorList>
    </citation>
    <scope>NUCLEOTIDE SEQUENCE [LARGE SCALE GENOMIC DNA]</scope>
    <source>
        <strain evidence="2 3">CGMCC 1.15824</strain>
    </source>
</reference>
<evidence type="ECO:0000256" key="1">
    <source>
        <dbReference type="SAM" id="Phobius"/>
    </source>
</evidence>
<evidence type="ECO:0008006" key="4">
    <source>
        <dbReference type="Google" id="ProtNLM"/>
    </source>
</evidence>
<evidence type="ECO:0000313" key="2">
    <source>
        <dbReference type="EMBL" id="MFC4989917.1"/>
    </source>
</evidence>
<dbReference type="Pfam" id="PF26045">
    <property type="entry name" value="OB_2TM_halo"/>
    <property type="match status" value="1"/>
</dbReference>
<keyword evidence="1" id="KW-0472">Membrane</keyword>
<feature type="transmembrane region" description="Helical" evidence="1">
    <location>
        <begin position="131"/>
        <end position="150"/>
    </location>
</feature>
<keyword evidence="1" id="KW-0812">Transmembrane</keyword>
<accession>A0ABD5QLM0</accession>
<evidence type="ECO:0000313" key="3">
    <source>
        <dbReference type="Proteomes" id="UP001595925"/>
    </source>
</evidence>
<organism evidence="2 3">
    <name type="scientific">Saliphagus infecundisoli</name>
    <dbReference type="NCBI Taxonomy" id="1849069"/>
    <lineage>
        <taxon>Archaea</taxon>
        <taxon>Methanobacteriati</taxon>
        <taxon>Methanobacteriota</taxon>
        <taxon>Stenosarchaea group</taxon>
        <taxon>Halobacteria</taxon>
        <taxon>Halobacteriales</taxon>
        <taxon>Natrialbaceae</taxon>
        <taxon>Saliphagus</taxon>
    </lineage>
</organism>
<name>A0ABD5QLM0_9EURY</name>